<keyword evidence="7" id="KW-1185">Reference proteome</keyword>
<dbReference type="SUPFAM" id="SSF50129">
    <property type="entry name" value="GroES-like"/>
    <property type="match status" value="1"/>
</dbReference>
<evidence type="ECO:0000313" key="6">
    <source>
        <dbReference type="EMBL" id="GAA2163678.1"/>
    </source>
</evidence>
<sequence length="348" mass="35359">MSRAVLVDAPGRWRIDAGDPPEPGRGEARVRVAAAGLCGSDRELFDGARPEGFACYPVVPGHEWSGTVEAVGPDTDPSLVGAAVVGEGFRGCMACGRCREGAPNLCATRYDETGFTRPGAFADHLLVPARLLHVLPPGADLRAAALLEPAAVIAGAVRHAAPRPGETVAVVGAGTLGMLALQFLAASSPARLVAIDPRVERGAAALDAGATAFSRPGEADEGAFDVVVETAGAAGTASSAVRLARRGGRVVLTGTPADPADAVPTSLLVTRALSLHTVFGSGPADWTYAVRAFGTGVLRPAPLITHELPLTEFAAALELSGSPDAGKVLLRPDLDTTPNGGRTDGPVL</sequence>
<dbReference type="InterPro" id="IPR011032">
    <property type="entry name" value="GroES-like_sf"/>
</dbReference>
<comment type="caution">
    <text evidence="6">The sequence shown here is derived from an EMBL/GenBank/DDBJ whole genome shotgun (WGS) entry which is preliminary data.</text>
</comment>
<evidence type="ECO:0000313" key="7">
    <source>
        <dbReference type="Proteomes" id="UP001501020"/>
    </source>
</evidence>
<feature type="region of interest" description="Disordered" evidence="3">
    <location>
        <begin position="327"/>
        <end position="348"/>
    </location>
</feature>
<dbReference type="SUPFAM" id="SSF51735">
    <property type="entry name" value="NAD(P)-binding Rossmann-fold domains"/>
    <property type="match status" value="1"/>
</dbReference>
<evidence type="ECO:0000259" key="4">
    <source>
        <dbReference type="Pfam" id="PF00107"/>
    </source>
</evidence>
<dbReference type="PANTHER" id="PTHR43401">
    <property type="entry name" value="L-THREONINE 3-DEHYDROGENASE"/>
    <property type="match status" value="1"/>
</dbReference>
<dbReference type="InterPro" id="IPR036291">
    <property type="entry name" value="NAD(P)-bd_dom_sf"/>
</dbReference>
<dbReference type="PANTHER" id="PTHR43401:SF2">
    <property type="entry name" value="L-THREONINE 3-DEHYDROGENASE"/>
    <property type="match status" value="1"/>
</dbReference>
<dbReference type="Pfam" id="PF08240">
    <property type="entry name" value="ADH_N"/>
    <property type="match status" value="1"/>
</dbReference>
<dbReference type="InterPro" id="IPR050129">
    <property type="entry name" value="Zn_alcohol_dh"/>
</dbReference>
<evidence type="ECO:0000256" key="2">
    <source>
        <dbReference type="ARBA" id="ARBA00023002"/>
    </source>
</evidence>
<proteinExistence type="predicted"/>
<organism evidence="6 7">
    <name type="scientific">Actinomadura napierensis</name>
    <dbReference type="NCBI Taxonomy" id="267854"/>
    <lineage>
        <taxon>Bacteria</taxon>
        <taxon>Bacillati</taxon>
        <taxon>Actinomycetota</taxon>
        <taxon>Actinomycetes</taxon>
        <taxon>Streptosporangiales</taxon>
        <taxon>Thermomonosporaceae</taxon>
        <taxon>Actinomadura</taxon>
    </lineage>
</organism>
<reference evidence="7" key="1">
    <citation type="journal article" date="2019" name="Int. J. Syst. Evol. Microbiol.">
        <title>The Global Catalogue of Microorganisms (GCM) 10K type strain sequencing project: providing services to taxonomists for standard genome sequencing and annotation.</title>
        <authorList>
            <consortium name="The Broad Institute Genomics Platform"/>
            <consortium name="The Broad Institute Genome Sequencing Center for Infectious Disease"/>
            <person name="Wu L."/>
            <person name="Ma J."/>
        </authorList>
    </citation>
    <scope>NUCLEOTIDE SEQUENCE [LARGE SCALE GENOMIC DNA]</scope>
    <source>
        <strain evidence="7">JCM 13850</strain>
    </source>
</reference>
<gene>
    <name evidence="6" type="ORF">GCM10009727_80340</name>
</gene>
<evidence type="ECO:0000259" key="5">
    <source>
        <dbReference type="Pfam" id="PF08240"/>
    </source>
</evidence>
<evidence type="ECO:0000256" key="1">
    <source>
        <dbReference type="ARBA" id="ARBA00001947"/>
    </source>
</evidence>
<dbReference type="Gene3D" id="3.40.50.720">
    <property type="entry name" value="NAD(P)-binding Rossmann-like Domain"/>
    <property type="match status" value="1"/>
</dbReference>
<name>A0ABP5M537_9ACTN</name>
<feature type="domain" description="Alcohol dehydrogenase-like N-terminal" evidence="5">
    <location>
        <begin position="24"/>
        <end position="136"/>
    </location>
</feature>
<dbReference type="RefSeq" id="WP_344280432.1">
    <property type="nucleotide sequence ID" value="NZ_BAAAMR010000113.1"/>
</dbReference>
<dbReference type="Gene3D" id="3.90.180.10">
    <property type="entry name" value="Medium-chain alcohol dehydrogenases, catalytic domain"/>
    <property type="match status" value="1"/>
</dbReference>
<evidence type="ECO:0000256" key="3">
    <source>
        <dbReference type="SAM" id="MobiDB-lite"/>
    </source>
</evidence>
<dbReference type="InterPro" id="IPR013154">
    <property type="entry name" value="ADH-like_N"/>
</dbReference>
<dbReference type="Pfam" id="PF00107">
    <property type="entry name" value="ADH_zinc_N"/>
    <property type="match status" value="1"/>
</dbReference>
<comment type="cofactor">
    <cofactor evidence="1">
        <name>Zn(2+)</name>
        <dbReference type="ChEBI" id="CHEBI:29105"/>
    </cofactor>
</comment>
<dbReference type="InterPro" id="IPR013149">
    <property type="entry name" value="ADH-like_C"/>
</dbReference>
<feature type="domain" description="Alcohol dehydrogenase-like C-terminal" evidence="4">
    <location>
        <begin position="176"/>
        <end position="292"/>
    </location>
</feature>
<dbReference type="Proteomes" id="UP001501020">
    <property type="component" value="Unassembled WGS sequence"/>
</dbReference>
<protein>
    <submittedName>
        <fullName evidence="6">Alcohol dehydrogenase catalytic domain-containing protein</fullName>
    </submittedName>
</protein>
<keyword evidence="2" id="KW-0560">Oxidoreductase</keyword>
<accession>A0ABP5M537</accession>
<dbReference type="EMBL" id="BAAAMR010000113">
    <property type="protein sequence ID" value="GAA2163678.1"/>
    <property type="molecule type" value="Genomic_DNA"/>
</dbReference>